<dbReference type="AlphaFoldDB" id="A0A1F6N161"/>
<gene>
    <name evidence="2" type="ORF">A2983_01670</name>
</gene>
<dbReference type="EMBL" id="MFQH01000024">
    <property type="protein sequence ID" value="OGH77393.1"/>
    <property type="molecule type" value="Genomic_DNA"/>
</dbReference>
<dbReference type="Proteomes" id="UP000177040">
    <property type="component" value="Unassembled WGS sequence"/>
</dbReference>
<feature type="transmembrane region" description="Helical" evidence="1">
    <location>
        <begin position="24"/>
        <end position="43"/>
    </location>
</feature>
<protein>
    <recommendedName>
        <fullName evidence="4">Cell division protein FtsL</fullName>
    </recommendedName>
</protein>
<reference evidence="2 3" key="1">
    <citation type="journal article" date="2016" name="Nat. Commun.">
        <title>Thousands of microbial genomes shed light on interconnected biogeochemical processes in an aquifer system.</title>
        <authorList>
            <person name="Anantharaman K."/>
            <person name="Brown C.T."/>
            <person name="Hug L.A."/>
            <person name="Sharon I."/>
            <person name="Castelle C.J."/>
            <person name="Probst A.J."/>
            <person name="Thomas B.C."/>
            <person name="Singh A."/>
            <person name="Wilkins M.J."/>
            <person name="Karaoz U."/>
            <person name="Brodie E.L."/>
            <person name="Williams K.H."/>
            <person name="Hubbard S.S."/>
            <person name="Banfield J.F."/>
        </authorList>
    </citation>
    <scope>NUCLEOTIDE SEQUENCE [LARGE SCALE GENOMIC DNA]</scope>
</reference>
<proteinExistence type="predicted"/>
<evidence type="ECO:0000313" key="2">
    <source>
        <dbReference type="EMBL" id="OGH77393.1"/>
    </source>
</evidence>
<keyword evidence="1" id="KW-1133">Transmembrane helix</keyword>
<evidence type="ECO:0008006" key="4">
    <source>
        <dbReference type="Google" id="ProtNLM"/>
    </source>
</evidence>
<accession>A0A1F6N161</accession>
<evidence type="ECO:0000313" key="3">
    <source>
        <dbReference type="Proteomes" id="UP000177040"/>
    </source>
</evidence>
<organism evidence="2 3">
    <name type="scientific">Candidatus Magasanikbacteria bacterium RIFCSPLOWO2_01_FULL_40_15</name>
    <dbReference type="NCBI Taxonomy" id="1798686"/>
    <lineage>
        <taxon>Bacteria</taxon>
        <taxon>Candidatus Magasanikiibacteriota</taxon>
    </lineage>
</organism>
<comment type="caution">
    <text evidence="2">The sequence shown here is derived from an EMBL/GenBank/DDBJ whole genome shotgun (WGS) entry which is preliminary data.</text>
</comment>
<name>A0A1F6N161_9BACT</name>
<sequence length="113" mass="12883">MYYHSRRHTPDSWWLKIESITQKLPVRVAFISVVVAAAFFYVFQTNQVTASGYAVSQLNKQIKTLQVDNRQLDVFLAEAQSITRLNDELADKGYVPVDQVEYASVESAIVAKR</sequence>
<keyword evidence="1" id="KW-0812">Transmembrane</keyword>
<keyword evidence="1" id="KW-0472">Membrane</keyword>
<evidence type="ECO:0000256" key="1">
    <source>
        <dbReference type="SAM" id="Phobius"/>
    </source>
</evidence>